<feature type="compositionally biased region" description="Polar residues" evidence="1">
    <location>
        <begin position="101"/>
        <end position="117"/>
    </location>
</feature>
<accession>A0A5J4NHV2</accession>
<feature type="compositionally biased region" description="Polar residues" evidence="1">
    <location>
        <begin position="425"/>
        <end position="435"/>
    </location>
</feature>
<reference evidence="2 3" key="1">
    <citation type="journal article" date="2019" name="Gigascience">
        <title>Whole-genome sequence of the oriental lung fluke Paragonimus westermani.</title>
        <authorList>
            <person name="Oey H."/>
            <person name="Zakrzewski M."/>
            <person name="Narain K."/>
            <person name="Devi K.R."/>
            <person name="Agatsuma T."/>
            <person name="Nawaratna S."/>
            <person name="Gobert G.N."/>
            <person name="Jones M.K."/>
            <person name="Ragan M.A."/>
            <person name="McManus D.P."/>
            <person name="Krause L."/>
        </authorList>
    </citation>
    <scope>NUCLEOTIDE SEQUENCE [LARGE SCALE GENOMIC DNA]</scope>
    <source>
        <strain evidence="2 3">IND2009</strain>
    </source>
</reference>
<feature type="region of interest" description="Disordered" evidence="1">
    <location>
        <begin position="392"/>
        <end position="452"/>
    </location>
</feature>
<evidence type="ECO:0000256" key="1">
    <source>
        <dbReference type="SAM" id="MobiDB-lite"/>
    </source>
</evidence>
<dbReference type="Proteomes" id="UP000324629">
    <property type="component" value="Unassembled WGS sequence"/>
</dbReference>
<sequence length="452" mass="50658">MHTAPKSAGLPIRSNPMVDIDYSDATVTRVVKWKKTYLCIQTSSWFSVMGCGVSKSPIPTPNGEGTDSLNENGCASVLAQSPVQEPILSTDSVREDRCSLVSVTPKSTDSGENSPSVSEDDSDERQLSPIRMKPQGEDDIPTKQNPLVADMKKGFVAFDIPLEDSQDTLLENVLKKPLPRRLRVDCCNFNSANGVNFWLQHLEPLGHAPQITTELLMEKLEKAEEKRQKTLAKWREQSARRREAAIRRSEYMGDNNPTMQPTEEPEEEYSKNTEQEKKCCQQEIDESLISHLPSDENRNDSENWSMPTVATGLFSPTNLFFELPQSEEAEQTINQNNNSVEAGVTVPDCYTLEHSNMNYSGSWPTLLSHEQNVGKVMLRASYTRRGCYLQAVQEEDGENDTDEDDDDSEPESVSDRLRSKPQVPFPTNDNCNNNCGMAEDNCKRTSSRAKGF</sequence>
<proteinExistence type="predicted"/>
<feature type="region of interest" description="Disordered" evidence="1">
    <location>
        <begin position="101"/>
        <end position="143"/>
    </location>
</feature>
<dbReference type="AlphaFoldDB" id="A0A5J4NHV2"/>
<keyword evidence="3" id="KW-1185">Reference proteome</keyword>
<dbReference type="EMBL" id="QNGE01002741">
    <property type="protein sequence ID" value="KAA3675072.1"/>
    <property type="molecule type" value="Genomic_DNA"/>
</dbReference>
<evidence type="ECO:0000313" key="3">
    <source>
        <dbReference type="Proteomes" id="UP000324629"/>
    </source>
</evidence>
<feature type="compositionally biased region" description="Acidic residues" evidence="1">
    <location>
        <begin position="393"/>
        <end position="412"/>
    </location>
</feature>
<gene>
    <name evidence="2" type="ORF">DEA37_0003445</name>
</gene>
<organism evidence="2 3">
    <name type="scientific">Paragonimus westermani</name>
    <dbReference type="NCBI Taxonomy" id="34504"/>
    <lineage>
        <taxon>Eukaryota</taxon>
        <taxon>Metazoa</taxon>
        <taxon>Spiralia</taxon>
        <taxon>Lophotrochozoa</taxon>
        <taxon>Platyhelminthes</taxon>
        <taxon>Trematoda</taxon>
        <taxon>Digenea</taxon>
        <taxon>Plagiorchiida</taxon>
        <taxon>Troglotremata</taxon>
        <taxon>Troglotrematidae</taxon>
        <taxon>Paragonimus</taxon>
    </lineage>
</organism>
<evidence type="ECO:0000313" key="2">
    <source>
        <dbReference type="EMBL" id="KAA3675072.1"/>
    </source>
</evidence>
<feature type="region of interest" description="Disordered" evidence="1">
    <location>
        <begin position="250"/>
        <end position="269"/>
    </location>
</feature>
<protein>
    <submittedName>
        <fullName evidence="2">Uncharacterized protein</fullName>
    </submittedName>
</protein>
<name>A0A5J4NHV2_9TREM</name>
<comment type="caution">
    <text evidence="2">The sequence shown here is derived from an EMBL/GenBank/DDBJ whole genome shotgun (WGS) entry which is preliminary data.</text>
</comment>